<reference evidence="2" key="1">
    <citation type="submission" date="2021-01" db="EMBL/GenBank/DDBJ databases">
        <authorList>
            <person name="Corre E."/>
            <person name="Pelletier E."/>
            <person name="Niang G."/>
            <person name="Scheremetjew M."/>
            <person name="Finn R."/>
            <person name="Kale V."/>
            <person name="Holt S."/>
            <person name="Cochrane G."/>
            <person name="Meng A."/>
            <person name="Brown T."/>
            <person name="Cohen L."/>
        </authorList>
    </citation>
    <scope>NUCLEOTIDE SEQUENCE</scope>
    <source>
        <strain evidence="2">CCMP1594</strain>
    </source>
</reference>
<evidence type="ECO:0000313" key="2">
    <source>
        <dbReference type="EMBL" id="CAE0810833.1"/>
    </source>
</evidence>
<gene>
    <name evidence="2" type="ORF">EGYM00163_LOCUS21980</name>
</gene>
<proteinExistence type="predicted"/>
<feature type="region of interest" description="Disordered" evidence="1">
    <location>
        <begin position="140"/>
        <end position="185"/>
    </location>
</feature>
<evidence type="ECO:0000256" key="1">
    <source>
        <dbReference type="SAM" id="MobiDB-lite"/>
    </source>
</evidence>
<sequence>MDTDRLRSPTRILRPPHNTLSRLQIEESCAHHLPPPQDPKRTTFRDAAPAQNPTGFLCHHHALGTLVIPLFPSPAGSDPLIQQPGYRAPNAGGLHLQAHAHARTRAHKRAHAHPQPQPPALVRHTPTSSEHKKLHLNTIPRCHHPEASPSAHTHTHDTGLHPEHSGAEYRASQTVLTLRPQAIER</sequence>
<organism evidence="2">
    <name type="scientific">Eutreptiella gymnastica</name>
    <dbReference type="NCBI Taxonomy" id="73025"/>
    <lineage>
        <taxon>Eukaryota</taxon>
        <taxon>Discoba</taxon>
        <taxon>Euglenozoa</taxon>
        <taxon>Euglenida</taxon>
        <taxon>Spirocuta</taxon>
        <taxon>Euglenophyceae</taxon>
        <taxon>Eutreptiales</taxon>
        <taxon>Eutreptiaceae</taxon>
        <taxon>Eutreptiella</taxon>
    </lineage>
</organism>
<accession>A0A7S4CZ10</accession>
<dbReference type="AlphaFoldDB" id="A0A7S4CZ10"/>
<protein>
    <submittedName>
        <fullName evidence="2">Uncharacterized protein</fullName>
    </submittedName>
</protein>
<feature type="compositionally biased region" description="Basic and acidic residues" evidence="1">
    <location>
        <begin position="154"/>
        <end position="167"/>
    </location>
</feature>
<name>A0A7S4CZ10_9EUGL</name>
<dbReference type="EMBL" id="HBJA01062196">
    <property type="protein sequence ID" value="CAE0810833.1"/>
    <property type="molecule type" value="Transcribed_RNA"/>
</dbReference>